<organism evidence="2 3">
    <name type="scientific">Nakamurella endophytica</name>
    <dbReference type="NCBI Taxonomy" id="1748367"/>
    <lineage>
        <taxon>Bacteria</taxon>
        <taxon>Bacillati</taxon>
        <taxon>Actinomycetota</taxon>
        <taxon>Actinomycetes</taxon>
        <taxon>Nakamurellales</taxon>
        <taxon>Nakamurellaceae</taxon>
        <taxon>Nakamurella</taxon>
    </lineage>
</organism>
<keyword evidence="3" id="KW-1185">Reference proteome</keyword>
<reference evidence="2" key="1">
    <citation type="journal article" date="2014" name="Int. J. Syst. Evol. Microbiol.">
        <title>Complete genome sequence of Corynebacterium casei LMG S-19264T (=DSM 44701T), isolated from a smear-ripened cheese.</title>
        <authorList>
            <consortium name="US DOE Joint Genome Institute (JGI-PGF)"/>
            <person name="Walter F."/>
            <person name="Albersmeier A."/>
            <person name="Kalinowski J."/>
            <person name="Ruckert C."/>
        </authorList>
    </citation>
    <scope>NUCLEOTIDE SEQUENCE</scope>
    <source>
        <strain evidence="2">CGMCC 4.7308</strain>
    </source>
</reference>
<accession>A0A917T604</accession>
<name>A0A917T604_9ACTN</name>
<protein>
    <submittedName>
        <fullName evidence="2">Uncharacterized protein</fullName>
    </submittedName>
</protein>
<feature type="region of interest" description="Disordered" evidence="1">
    <location>
        <begin position="1"/>
        <end position="112"/>
    </location>
</feature>
<evidence type="ECO:0000313" key="3">
    <source>
        <dbReference type="Proteomes" id="UP000655208"/>
    </source>
</evidence>
<comment type="caution">
    <text evidence="2">The sequence shown here is derived from an EMBL/GenBank/DDBJ whole genome shotgun (WGS) entry which is preliminary data.</text>
</comment>
<evidence type="ECO:0000313" key="2">
    <source>
        <dbReference type="EMBL" id="GGM10306.1"/>
    </source>
</evidence>
<dbReference type="Proteomes" id="UP000655208">
    <property type="component" value="Unassembled WGS sequence"/>
</dbReference>
<evidence type="ECO:0000256" key="1">
    <source>
        <dbReference type="SAM" id="MobiDB-lite"/>
    </source>
</evidence>
<gene>
    <name evidence="2" type="ORF">GCM10011594_32770</name>
</gene>
<sequence length="112" mass="11237">MRRHRSGDRVDAGVLGASFAGPVGTVGSGTRDVAARSAADPPGAAPAPVAGAATDEHPDRTSNPAASNVRTSPRADGAGARSVARPASMHDHLRKPILGKDGDLAGGSRVRR</sequence>
<feature type="compositionally biased region" description="Polar residues" evidence="1">
    <location>
        <begin position="61"/>
        <end position="71"/>
    </location>
</feature>
<dbReference type="EMBL" id="BMNA01000007">
    <property type="protein sequence ID" value="GGM10306.1"/>
    <property type="molecule type" value="Genomic_DNA"/>
</dbReference>
<proteinExistence type="predicted"/>
<reference evidence="2" key="2">
    <citation type="submission" date="2020-09" db="EMBL/GenBank/DDBJ databases">
        <authorList>
            <person name="Sun Q."/>
            <person name="Zhou Y."/>
        </authorList>
    </citation>
    <scope>NUCLEOTIDE SEQUENCE</scope>
    <source>
        <strain evidence="2">CGMCC 4.7308</strain>
    </source>
</reference>
<feature type="compositionally biased region" description="Low complexity" evidence="1">
    <location>
        <begin position="35"/>
        <end position="53"/>
    </location>
</feature>
<dbReference type="AlphaFoldDB" id="A0A917T604"/>